<dbReference type="EMBL" id="AP019774">
    <property type="protein sequence ID" value="BCD71050.1"/>
    <property type="molecule type" value="Genomic_DNA"/>
</dbReference>
<evidence type="ECO:0000256" key="7">
    <source>
        <dbReference type="ARBA" id="ARBA00022795"/>
    </source>
</evidence>
<evidence type="ECO:0000256" key="13">
    <source>
        <dbReference type="RuleBase" id="RU364091"/>
    </source>
</evidence>
<evidence type="ECO:0000256" key="2">
    <source>
        <dbReference type="ARBA" id="ARBA00010690"/>
    </source>
</evidence>
<keyword evidence="15" id="KW-0966">Cell projection</keyword>
<comment type="function">
    <text evidence="12 13">Required for formation of the rod structure in the basal body of the flagellar apparatus. Together with FliI and FliH, may constitute the export apparatus of flagellin.</text>
</comment>
<dbReference type="Proteomes" id="UP000317935">
    <property type="component" value="Chromosome"/>
</dbReference>
<keyword evidence="15" id="KW-0969">Cilium</keyword>
<evidence type="ECO:0000256" key="3">
    <source>
        <dbReference type="ARBA" id="ARBA00021622"/>
    </source>
</evidence>
<keyword evidence="11 13" id="KW-1006">Bacterial flagellum protein export</keyword>
<dbReference type="InterPro" id="IPR029025">
    <property type="entry name" value="T3SS_substrate_exporter_C"/>
</dbReference>
<dbReference type="EMBL" id="AP023036">
    <property type="protein sequence ID" value="BCD46719.1"/>
    <property type="molecule type" value="Genomic_DNA"/>
</dbReference>
<feature type="transmembrane region" description="Helical" evidence="13">
    <location>
        <begin position="189"/>
        <end position="207"/>
    </location>
</feature>
<keyword evidence="8 13" id="KW-0653">Protein transport</keyword>
<evidence type="ECO:0000256" key="1">
    <source>
        <dbReference type="ARBA" id="ARBA00004651"/>
    </source>
</evidence>
<evidence type="ECO:0000256" key="6">
    <source>
        <dbReference type="ARBA" id="ARBA00022692"/>
    </source>
</evidence>
<dbReference type="GO" id="GO:0044780">
    <property type="term" value="P:bacterial-type flagellum assembly"/>
    <property type="evidence" value="ECO:0007669"/>
    <property type="project" value="InterPro"/>
</dbReference>
<dbReference type="GeneID" id="56929529"/>
<dbReference type="Gene3D" id="6.10.250.2080">
    <property type="match status" value="1"/>
</dbReference>
<dbReference type="PRINTS" id="PR00950">
    <property type="entry name" value="TYPE3IMSPROT"/>
</dbReference>
<organism evidence="15 16">
    <name type="scientific">Helicobacter suis</name>
    <dbReference type="NCBI Taxonomy" id="104628"/>
    <lineage>
        <taxon>Bacteria</taxon>
        <taxon>Pseudomonadati</taxon>
        <taxon>Campylobacterota</taxon>
        <taxon>Epsilonproteobacteria</taxon>
        <taxon>Campylobacterales</taxon>
        <taxon>Helicobacteraceae</taxon>
        <taxon>Helicobacter</taxon>
    </lineage>
</organism>
<dbReference type="GO" id="GO:0005886">
    <property type="term" value="C:plasma membrane"/>
    <property type="evidence" value="ECO:0007669"/>
    <property type="project" value="UniProtKB-SubCell"/>
</dbReference>
<evidence type="ECO:0000256" key="4">
    <source>
        <dbReference type="ARBA" id="ARBA00022448"/>
    </source>
</evidence>
<evidence type="ECO:0000313" key="14">
    <source>
        <dbReference type="EMBL" id="BCD46719.1"/>
    </source>
</evidence>
<keyword evidence="5 13" id="KW-1003">Cell membrane</keyword>
<dbReference type="InterPro" id="IPR006135">
    <property type="entry name" value="T3SS_substrate_exporter"/>
</dbReference>
<proteinExistence type="inferred from homology"/>
<dbReference type="OrthoDB" id="9807950at2"/>
<keyword evidence="17" id="KW-1185">Reference proteome</keyword>
<keyword evidence="7 13" id="KW-1005">Bacterial flagellum biogenesis</keyword>
<dbReference type="Pfam" id="PF01312">
    <property type="entry name" value="Bac_export_2"/>
    <property type="match status" value="1"/>
</dbReference>
<evidence type="ECO:0000256" key="8">
    <source>
        <dbReference type="ARBA" id="ARBA00022927"/>
    </source>
</evidence>
<dbReference type="Proteomes" id="UP000509742">
    <property type="component" value="Chromosome"/>
</dbReference>
<name>A0A6J4D2I9_9HELI</name>
<evidence type="ECO:0000256" key="5">
    <source>
        <dbReference type="ARBA" id="ARBA00022475"/>
    </source>
</evidence>
<evidence type="ECO:0000313" key="16">
    <source>
        <dbReference type="Proteomes" id="UP000317935"/>
    </source>
</evidence>
<evidence type="ECO:0000256" key="12">
    <source>
        <dbReference type="ARBA" id="ARBA00025078"/>
    </source>
</evidence>
<keyword evidence="4 13" id="KW-0813">Transport</keyword>
<feature type="transmembrane region" description="Helical" evidence="13">
    <location>
        <begin position="30"/>
        <end position="50"/>
    </location>
</feature>
<feature type="transmembrane region" description="Helical" evidence="13">
    <location>
        <begin position="143"/>
        <end position="164"/>
    </location>
</feature>
<dbReference type="GO" id="GO:0009306">
    <property type="term" value="P:protein secretion"/>
    <property type="evidence" value="ECO:0007669"/>
    <property type="project" value="InterPro"/>
</dbReference>
<reference evidence="15 16" key="1">
    <citation type="submission" date="2019-06" db="EMBL/GenBank/DDBJ databases">
        <title>Complete genome sequence of Helicobacter suis SNTW101c.</title>
        <authorList>
            <person name="Rimbara E."/>
            <person name="Suzuki M."/>
            <person name="Matsui H."/>
            <person name="Nakamura M."/>
            <person name="Mori S."/>
            <person name="Shibayama K."/>
        </authorList>
    </citation>
    <scope>NUCLEOTIDE SEQUENCE [LARGE SCALE GENOMIC DNA]</scope>
    <source>
        <strain evidence="15 16">SNTW101c</strain>
    </source>
</reference>
<keyword evidence="10 13" id="KW-0472">Membrane</keyword>
<dbReference type="AlphaFoldDB" id="A0A6J4D2I9"/>
<dbReference type="SUPFAM" id="SSF160544">
    <property type="entry name" value="EscU C-terminal domain-like"/>
    <property type="match status" value="1"/>
</dbReference>
<keyword evidence="6 13" id="KW-0812">Transmembrane</keyword>
<protein>
    <recommendedName>
        <fullName evidence="3 13">Flagellar biosynthetic protein FlhB</fullName>
    </recommendedName>
</protein>
<evidence type="ECO:0000256" key="9">
    <source>
        <dbReference type="ARBA" id="ARBA00022989"/>
    </source>
</evidence>
<accession>A0A6J4D2I9</accession>
<evidence type="ECO:0000256" key="10">
    <source>
        <dbReference type="ARBA" id="ARBA00023136"/>
    </source>
</evidence>
<sequence>MTDEEKTELPSAKKIEKAREEGNVAKSIEVLGFLGLLAGFGGVFALFKVWLDGFESMFRQSLRYIALDFTPHNLHVLALQLFKDILWILLPILGLLALVAFLSNVLQFGFLFSPKAIAPKWMKINPIHGFKNLFSLKRLLEGLLITAKVCIAFVLGFVLVYSFIDELGGVARFDFRDQALWFRGKALELIASLLFLFLITSLLDFLLKRRQYIQSLKMSKQEIKDEYRQQEGNPEMKAKIKQLMLKNSMSKMMAAIPSANVVVTNPTHYAIALRFEEKDPAPVVVAKGIDHLAIRIKGIAREHGVEIIENPQLARELYKEVDVDEVIPKVLFEAVAIVFAQVAHIEQMRKKQQST</sequence>
<comment type="subcellular location">
    <subcellularLocation>
        <location evidence="1">Cell membrane</location>
        <topology evidence="1">Multi-pass membrane protein</topology>
    </subcellularLocation>
</comment>
<dbReference type="NCBIfam" id="TIGR00328">
    <property type="entry name" value="flhB"/>
    <property type="match status" value="1"/>
</dbReference>
<gene>
    <name evidence="13 15" type="primary">flhB</name>
    <name evidence="14" type="ORF">NHP190020_17580</name>
    <name evidence="15" type="ORF">SNTW_16950</name>
</gene>
<evidence type="ECO:0000256" key="11">
    <source>
        <dbReference type="ARBA" id="ARBA00023225"/>
    </source>
</evidence>
<dbReference type="RefSeq" id="WP_034375784.1">
    <property type="nucleotide sequence ID" value="NZ_AP019774.1"/>
</dbReference>
<dbReference type="Gene3D" id="3.40.1690.10">
    <property type="entry name" value="secretion proteins EscU"/>
    <property type="match status" value="1"/>
</dbReference>
<keyword evidence="15" id="KW-0282">Flagellum</keyword>
<comment type="similarity">
    <text evidence="2 13">Belongs to the type III secretion exporter family.</text>
</comment>
<keyword evidence="9 13" id="KW-1133">Transmembrane helix</keyword>
<evidence type="ECO:0000313" key="15">
    <source>
        <dbReference type="EMBL" id="BCD71050.1"/>
    </source>
</evidence>
<evidence type="ECO:0000313" key="17">
    <source>
        <dbReference type="Proteomes" id="UP000509742"/>
    </source>
</evidence>
<reference evidence="14 17" key="2">
    <citation type="submission" date="2020-04" db="EMBL/GenBank/DDBJ databases">
        <title>Genomic analysis of gastric non-Helicobacter pylori Helicobacters isolated in Japan.</title>
        <authorList>
            <person name="Suzuki M."/>
            <person name="Rimbara E."/>
        </authorList>
    </citation>
    <scope>NUCLEOTIDE SEQUENCE [LARGE SCALE GENOMIC DNA]</scope>
    <source>
        <strain evidence="14 17">NHP19-0020</strain>
    </source>
</reference>
<dbReference type="InterPro" id="IPR006136">
    <property type="entry name" value="FlhB"/>
</dbReference>
<dbReference type="PANTHER" id="PTHR30531:SF12">
    <property type="entry name" value="FLAGELLAR BIOSYNTHETIC PROTEIN FLHB"/>
    <property type="match status" value="1"/>
</dbReference>
<feature type="transmembrane region" description="Helical" evidence="13">
    <location>
        <begin position="88"/>
        <end position="112"/>
    </location>
</feature>
<dbReference type="PANTHER" id="PTHR30531">
    <property type="entry name" value="FLAGELLAR BIOSYNTHETIC PROTEIN FLHB"/>
    <property type="match status" value="1"/>
</dbReference>